<sequence length="51" mass="5761">MRDGPLLAASPRFFYVSFVKSRRGTSPAANSMPTRGTLKNRVGLDKKIWYD</sequence>
<reference evidence="1 2" key="1">
    <citation type="journal article" date="2009" name="BMC Genomics">
        <title>Complete genome sequence of the sugarcane nitrogen-fixing endophyte Gluconacetobacter diazotrophicus Pal5.</title>
        <authorList>
            <person name="Bertalan M."/>
            <person name="Albano R."/>
            <person name="Padua V."/>
            <person name="Rouws L."/>
            <person name="Rojas C."/>
            <person name="Hemerly A."/>
            <person name="Teixeira K."/>
            <person name="Schwab S."/>
            <person name="Araujo J."/>
            <person name="Oliveira A."/>
            <person name="Franca L."/>
            <person name="Magalhaes V."/>
            <person name="Alqueres S."/>
            <person name="Cardoso A."/>
            <person name="Almeida W."/>
            <person name="Loureiro M.M."/>
            <person name="Nogueira E."/>
            <person name="Cidade D."/>
            <person name="Oliveira D."/>
            <person name="Simao T."/>
            <person name="Macedo J."/>
            <person name="Valadao A."/>
            <person name="Dreschsel M."/>
            <person name="Freitas F."/>
            <person name="Vidal M."/>
            <person name="Guedes H."/>
            <person name="Rodrigues E."/>
            <person name="Meneses C."/>
            <person name="Brioso P."/>
            <person name="Pozzer L."/>
            <person name="Figueiredo D."/>
            <person name="Montano H."/>
            <person name="Junior J."/>
            <person name="Filho G."/>
            <person name="Flores V."/>
            <person name="Ferreira B."/>
            <person name="Branco A."/>
            <person name="Gonzalez P."/>
            <person name="Guillobel H."/>
            <person name="Lemos M."/>
            <person name="Seibel L."/>
            <person name="Macedo J."/>
            <person name="Alves-Ferreira M."/>
            <person name="Sachetto-Martins G."/>
            <person name="Coelho A."/>
            <person name="Santos E."/>
            <person name="Amaral G."/>
            <person name="Neves A."/>
            <person name="Pacheco A.B."/>
            <person name="Carvalho D."/>
            <person name="Lery L."/>
            <person name="Bisch P."/>
            <person name="Rossle S.C."/>
            <person name="Urmenyi T."/>
            <person name="Kruger W.V."/>
            <person name="Martins O."/>
            <person name="Baldani J.I."/>
            <person name="Ferreira P.C."/>
        </authorList>
    </citation>
    <scope>NUCLEOTIDE SEQUENCE [LARGE SCALE GENOMIC DNA]</scope>
    <source>
        <strain evidence="2">ATCC 49037 / DSM 5601 / CCUG 37298 / CIP 103539 / LMG 7603 / PAl5</strain>
    </source>
</reference>
<keyword evidence="2" id="KW-1185">Reference proteome</keyword>
<evidence type="ECO:0000313" key="2">
    <source>
        <dbReference type="Proteomes" id="UP000001176"/>
    </source>
</evidence>
<evidence type="ECO:0000313" key="1">
    <source>
        <dbReference type="EMBL" id="CAP54611.1"/>
    </source>
</evidence>
<gene>
    <name evidence="1" type="ordered locus">GDI0668</name>
</gene>
<protein>
    <submittedName>
        <fullName evidence="1">Uncharacterized protein</fullName>
    </submittedName>
</protein>
<accession>A9H934</accession>
<dbReference type="Proteomes" id="UP000001176">
    <property type="component" value="Chromosome"/>
</dbReference>
<organism evidence="1 2">
    <name type="scientific">Gluconacetobacter diazotrophicus (strain ATCC 49037 / DSM 5601 / CCUG 37298 / CIP 103539 / LMG 7603 / PAl5)</name>
    <dbReference type="NCBI Taxonomy" id="272568"/>
    <lineage>
        <taxon>Bacteria</taxon>
        <taxon>Pseudomonadati</taxon>
        <taxon>Pseudomonadota</taxon>
        <taxon>Alphaproteobacteria</taxon>
        <taxon>Acetobacterales</taxon>
        <taxon>Acetobacteraceae</taxon>
        <taxon>Gluconacetobacter</taxon>
    </lineage>
</organism>
<proteinExistence type="predicted"/>
<name>A9H934_GLUDA</name>
<dbReference type="KEGG" id="gdi:GDI0668"/>
<dbReference type="AlphaFoldDB" id="A9H934"/>
<dbReference type="EMBL" id="AM889285">
    <property type="protein sequence ID" value="CAP54611.1"/>
    <property type="molecule type" value="Genomic_DNA"/>
</dbReference>